<accession>A0A4D6NMI3</accession>
<dbReference type="EMBL" id="CP039355">
    <property type="protein sequence ID" value="QCE15040.1"/>
    <property type="molecule type" value="Genomic_DNA"/>
</dbReference>
<proteinExistence type="predicted"/>
<dbReference type="Proteomes" id="UP000501690">
    <property type="component" value="Linkage Group LG11"/>
</dbReference>
<reference evidence="1 2" key="1">
    <citation type="submission" date="2019-04" db="EMBL/GenBank/DDBJ databases">
        <title>An improved genome assembly and genetic linkage map for asparagus bean, Vigna unguiculata ssp. sesquipedialis.</title>
        <authorList>
            <person name="Xia Q."/>
            <person name="Zhang R."/>
            <person name="Dong Y."/>
        </authorList>
    </citation>
    <scope>NUCLEOTIDE SEQUENCE [LARGE SCALE GENOMIC DNA]</scope>
    <source>
        <tissue evidence="1">Leaf</tissue>
    </source>
</reference>
<organism evidence="1 2">
    <name type="scientific">Vigna unguiculata</name>
    <name type="common">Cowpea</name>
    <dbReference type="NCBI Taxonomy" id="3917"/>
    <lineage>
        <taxon>Eukaryota</taxon>
        <taxon>Viridiplantae</taxon>
        <taxon>Streptophyta</taxon>
        <taxon>Embryophyta</taxon>
        <taxon>Tracheophyta</taxon>
        <taxon>Spermatophyta</taxon>
        <taxon>Magnoliopsida</taxon>
        <taxon>eudicotyledons</taxon>
        <taxon>Gunneridae</taxon>
        <taxon>Pentapetalae</taxon>
        <taxon>rosids</taxon>
        <taxon>fabids</taxon>
        <taxon>Fabales</taxon>
        <taxon>Fabaceae</taxon>
        <taxon>Papilionoideae</taxon>
        <taxon>50 kb inversion clade</taxon>
        <taxon>NPAAA clade</taxon>
        <taxon>indigoferoid/millettioid clade</taxon>
        <taxon>Phaseoleae</taxon>
        <taxon>Vigna</taxon>
    </lineage>
</organism>
<dbReference type="AlphaFoldDB" id="A0A4D6NMI3"/>
<keyword evidence="2" id="KW-1185">Reference proteome</keyword>
<name>A0A4D6NMI3_VIGUN</name>
<protein>
    <submittedName>
        <fullName evidence="1">Uncharacterized protein</fullName>
    </submittedName>
</protein>
<evidence type="ECO:0000313" key="2">
    <source>
        <dbReference type="Proteomes" id="UP000501690"/>
    </source>
</evidence>
<gene>
    <name evidence="1" type="ORF">DEO72_LG11g2048</name>
</gene>
<sequence>MTNEIDSEKGSLKVSLLVELIKASSALREDQDWTSGGTKEVLLLSSEQELSMFSSKNCLAVMNVPPGDASSLPNFLGSAMNRLAAKVNLPSDAW</sequence>
<evidence type="ECO:0000313" key="1">
    <source>
        <dbReference type="EMBL" id="QCE15040.1"/>
    </source>
</evidence>